<keyword evidence="3" id="KW-0509">mRNA transport</keyword>
<evidence type="ECO:0000256" key="5">
    <source>
        <dbReference type="ARBA" id="ARBA00023010"/>
    </source>
</evidence>
<dbReference type="GO" id="GO:0006606">
    <property type="term" value="P:protein import into nucleus"/>
    <property type="evidence" value="ECO:0007669"/>
    <property type="project" value="TreeGrafter"/>
</dbReference>
<evidence type="ECO:0000256" key="7">
    <source>
        <dbReference type="ARBA" id="ARBA00023242"/>
    </source>
</evidence>
<comment type="subcellular location">
    <subcellularLocation>
        <location evidence="1">Nucleus</location>
        <location evidence="1">Nuclear pore complex</location>
    </subcellularLocation>
</comment>
<evidence type="ECO:0000256" key="6">
    <source>
        <dbReference type="ARBA" id="ARBA00023132"/>
    </source>
</evidence>
<dbReference type="InterPro" id="IPR037700">
    <property type="entry name" value="NUP88/NUP82"/>
</dbReference>
<dbReference type="GO" id="GO:0000055">
    <property type="term" value="P:ribosomal large subunit export from nucleus"/>
    <property type="evidence" value="ECO:0007669"/>
    <property type="project" value="InterPro"/>
</dbReference>
<dbReference type="STRING" id="983967.A0A1E4SVF2"/>
<keyword evidence="9" id="KW-1185">Reference proteome</keyword>
<dbReference type="GO" id="GO:0000056">
    <property type="term" value="P:ribosomal small subunit export from nucleus"/>
    <property type="evidence" value="ECO:0007669"/>
    <property type="project" value="InterPro"/>
</dbReference>
<gene>
    <name evidence="8" type="ORF">CANARDRAFT_203277</name>
</gene>
<keyword evidence="4" id="KW-0653">Protein transport</keyword>
<evidence type="ECO:0000313" key="8">
    <source>
        <dbReference type="EMBL" id="ODV83427.1"/>
    </source>
</evidence>
<evidence type="ECO:0000256" key="1">
    <source>
        <dbReference type="ARBA" id="ARBA00004567"/>
    </source>
</evidence>
<organism evidence="8 9">
    <name type="scientific">[Candida] arabinofermentans NRRL YB-2248</name>
    <dbReference type="NCBI Taxonomy" id="983967"/>
    <lineage>
        <taxon>Eukaryota</taxon>
        <taxon>Fungi</taxon>
        <taxon>Dikarya</taxon>
        <taxon>Ascomycota</taxon>
        <taxon>Saccharomycotina</taxon>
        <taxon>Pichiomycetes</taxon>
        <taxon>Pichiales</taxon>
        <taxon>Pichiaceae</taxon>
        <taxon>Ogataea</taxon>
        <taxon>Ogataea/Candida clade</taxon>
    </lineage>
</organism>
<dbReference type="PANTHER" id="PTHR13257:SF0">
    <property type="entry name" value="NUCLEAR PORE COMPLEX PROTEIN NUP88"/>
    <property type="match status" value="1"/>
</dbReference>
<sequence>MQDKTASISDRLINQLAAKWPEFTTQDEYITTTRNNGLELITVANRQVKITNLSTGFSHILQFSLSFDPIALAMNKSEQLLCLYNESNCCLVSLNIVGSRIHFTTFYSISLALDESEKVIQVLFNNISKFQAEIVVLTTHAIKCYDINSSIDTPCQVYKFQSEQKIDLSSDFNCVVDPVSISFGSCTSDDSLNPKGDITLFVLTSDTSLYKIYPFLPNELSCSDAWKTSLFDYTTLKLSGVSLNDAQTVDDKFFGQIQMLKFASAISKSNGNTSIAEILPSNLRKGKIMGPFNISLFPDELYAQDALKLVPLQNDLLCILLNQALVVLFDDQEDLMLFDDDEFDLPETEVTVVECILLQDDIRLTDAIVQPGSASTLLLTTSTPELLRIDFRPWCSILSSCLEKNDLTEFTSLLQDPLPTRLTNFGSFSLPSVPSASKPSQIGLGAVYDSENYQVPLSSNQYKIWLAWDDFKTFAVVLNEGNLDVHDITVEPTVEEDIEHESFSISNKVDADEFEPYTPLLVGTYSAEVMQEMDSTKTLIAKMQTQLLKLGSNGVIEEGVEDLNKLSSASEYLTTCLISTFKNLASLNKRLLMDKAELMNQINTLNQISIKKKSALEKSELTHERINNIKAKQIELSDKLSSVFSAVREVSDNQSKPVDVELSKEEVGLSNELKKLQSLTLDKETQIENVSTLLQNLKKADIKEVAANAAAIQQSDKSTLETLEKKLSVRGQILDQLRDEIDSLKIE</sequence>
<evidence type="ECO:0000313" key="9">
    <source>
        <dbReference type="Proteomes" id="UP000094801"/>
    </source>
</evidence>
<dbReference type="OrthoDB" id="341482at2759"/>
<evidence type="ECO:0000256" key="3">
    <source>
        <dbReference type="ARBA" id="ARBA00022816"/>
    </source>
</evidence>
<keyword evidence="2" id="KW-0813">Transport</keyword>
<accession>A0A1E4SVF2</accession>
<protein>
    <submittedName>
        <fullName evidence="8">Uncharacterized protein</fullName>
    </submittedName>
</protein>
<dbReference type="EMBL" id="KV453864">
    <property type="protein sequence ID" value="ODV83427.1"/>
    <property type="molecule type" value="Genomic_DNA"/>
</dbReference>
<keyword evidence="7" id="KW-0539">Nucleus</keyword>
<keyword evidence="6" id="KW-0906">Nuclear pore complex</keyword>
<proteinExistence type="predicted"/>
<dbReference type="GO" id="GO:0005643">
    <property type="term" value="C:nuclear pore"/>
    <property type="evidence" value="ECO:0007669"/>
    <property type="project" value="UniProtKB-SubCell"/>
</dbReference>
<dbReference type="Proteomes" id="UP000094801">
    <property type="component" value="Unassembled WGS sequence"/>
</dbReference>
<reference evidence="9" key="1">
    <citation type="submission" date="2016-04" db="EMBL/GenBank/DDBJ databases">
        <title>Comparative genomics of biotechnologically important yeasts.</title>
        <authorList>
            <consortium name="DOE Joint Genome Institute"/>
            <person name="Riley R."/>
            <person name="Haridas S."/>
            <person name="Wolfe K.H."/>
            <person name="Lopes M.R."/>
            <person name="Hittinger C.T."/>
            <person name="Goker M."/>
            <person name="Salamov A."/>
            <person name="Wisecaver J."/>
            <person name="Long T.M."/>
            <person name="Aerts A.L."/>
            <person name="Barry K."/>
            <person name="Choi C."/>
            <person name="Clum A."/>
            <person name="Coughlan A.Y."/>
            <person name="Deshpande S."/>
            <person name="Douglass A.P."/>
            <person name="Hanson S.J."/>
            <person name="Klenk H.-P."/>
            <person name="Labutti K."/>
            <person name="Lapidus A."/>
            <person name="Lindquist E."/>
            <person name="Lipzen A."/>
            <person name="Meier-Kolthoff J.P."/>
            <person name="Ohm R.A."/>
            <person name="Otillar R.P."/>
            <person name="Pangilinan J."/>
            <person name="Peng Y."/>
            <person name="Rokas A."/>
            <person name="Rosa C.A."/>
            <person name="Scheuner C."/>
            <person name="Sibirny A.A."/>
            <person name="Slot J.C."/>
            <person name="Stielow J.B."/>
            <person name="Sun H."/>
            <person name="Kurtzman C.P."/>
            <person name="Blackwell M."/>
            <person name="Grigoriev I.V."/>
            <person name="Jeffries T.W."/>
        </authorList>
    </citation>
    <scope>NUCLEOTIDE SEQUENCE [LARGE SCALE GENOMIC DNA]</scope>
    <source>
        <strain evidence="9">NRRL YB-2248</strain>
    </source>
</reference>
<dbReference type="AlphaFoldDB" id="A0A1E4SVF2"/>
<evidence type="ECO:0000256" key="4">
    <source>
        <dbReference type="ARBA" id="ARBA00022927"/>
    </source>
</evidence>
<dbReference type="PANTHER" id="PTHR13257">
    <property type="entry name" value="NUCLEOPORIN NUP84-RELATED"/>
    <property type="match status" value="1"/>
</dbReference>
<dbReference type="GO" id="GO:0006406">
    <property type="term" value="P:mRNA export from nucleus"/>
    <property type="evidence" value="ECO:0007669"/>
    <property type="project" value="TreeGrafter"/>
</dbReference>
<evidence type="ECO:0000256" key="2">
    <source>
        <dbReference type="ARBA" id="ARBA00022448"/>
    </source>
</evidence>
<keyword evidence="5" id="KW-0811">Translocation</keyword>
<dbReference type="GO" id="GO:0017056">
    <property type="term" value="F:structural constituent of nuclear pore"/>
    <property type="evidence" value="ECO:0007669"/>
    <property type="project" value="InterPro"/>
</dbReference>
<name>A0A1E4SVF2_9ASCO</name>